<dbReference type="RefSeq" id="WP_140009142.1">
    <property type="nucleotide sequence ID" value="NZ_JBHMDG010000034.1"/>
</dbReference>
<dbReference type="InterPro" id="IPR011008">
    <property type="entry name" value="Dimeric_a/b-barrel"/>
</dbReference>
<feature type="domain" description="ABM" evidence="1">
    <location>
        <begin position="12"/>
        <end position="77"/>
    </location>
</feature>
<dbReference type="SUPFAM" id="SSF54909">
    <property type="entry name" value="Dimeric alpha+beta barrel"/>
    <property type="match status" value="1"/>
</dbReference>
<dbReference type="Pfam" id="PF03992">
    <property type="entry name" value="ABM"/>
    <property type="match status" value="1"/>
</dbReference>
<dbReference type="Proteomes" id="UP001589750">
    <property type="component" value="Unassembled WGS sequence"/>
</dbReference>
<evidence type="ECO:0000259" key="1">
    <source>
        <dbReference type="Pfam" id="PF03992"/>
    </source>
</evidence>
<dbReference type="EMBL" id="JBHMDG010000034">
    <property type="protein sequence ID" value="MFB9315552.1"/>
    <property type="molecule type" value="Genomic_DNA"/>
</dbReference>
<keyword evidence="3" id="KW-1185">Reference proteome</keyword>
<gene>
    <name evidence="2" type="ORF">ACFFRI_21090</name>
</gene>
<protein>
    <submittedName>
        <fullName evidence="2">EthD family reductase</fullName>
    </submittedName>
</protein>
<name>A0ABV5KFN9_9ACTN</name>
<comment type="caution">
    <text evidence="2">The sequence shown here is derived from an EMBL/GenBank/DDBJ whole genome shotgun (WGS) entry which is preliminary data.</text>
</comment>
<dbReference type="Gene3D" id="3.30.70.100">
    <property type="match status" value="1"/>
</dbReference>
<evidence type="ECO:0000313" key="2">
    <source>
        <dbReference type="EMBL" id="MFB9315552.1"/>
    </source>
</evidence>
<dbReference type="InterPro" id="IPR007138">
    <property type="entry name" value="ABM_dom"/>
</dbReference>
<reference evidence="2 3" key="1">
    <citation type="submission" date="2024-09" db="EMBL/GenBank/DDBJ databases">
        <authorList>
            <person name="Sun Q."/>
            <person name="Mori K."/>
        </authorList>
    </citation>
    <scope>NUCLEOTIDE SEQUENCE [LARGE SCALE GENOMIC DNA]</scope>
    <source>
        <strain evidence="2 3">JCM 9626</strain>
    </source>
</reference>
<proteinExistence type="predicted"/>
<sequence length="101" mass="11046">MSHRLTVQYFEPTDGPAFEAAYRERHVPLVRAVPGLRSFTLTRPRGGEGTPYLVAELWFDDAAAFEAAMTSTEIAATGADAETYDVARKVMFSGDVDDVTS</sequence>
<organism evidence="2 3">
    <name type="scientific">Nocardioides plantarum</name>
    <dbReference type="NCBI Taxonomy" id="29299"/>
    <lineage>
        <taxon>Bacteria</taxon>
        <taxon>Bacillati</taxon>
        <taxon>Actinomycetota</taxon>
        <taxon>Actinomycetes</taxon>
        <taxon>Propionibacteriales</taxon>
        <taxon>Nocardioidaceae</taxon>
        <taxon>Nocardioides</taxon>
    </lineage>
</organism>
<dbReference type="InterPro" id="IPR009799">
    <property type="entry name" value="EthD_dom"/>
</dbReference>
<evidence type="ECO:0000313" key="3">
    <source>
        <dbReference type="Proteomes" id="UP001589750"/>
    </source>
</evidence>
<dbReference type="NCBIfam" id="TIGR02118">
    <property type="entry name" value="EthD family reductase"/>
    <property type="match status" value="1"/>
</dbReference>
<accession>A0ABV5KFN9</accession>